<feature type="region of interest" description="Disordered" evidence="5">
    <location>
        <begin position="470"/>
        <end position="568"/>
    </location>
</feature>
<dbReference type="EMBL" id="BLZA01000002">
    <property type="protein sequence ID" value="GHJ83643.1"/>
    <property type="molecule type" value="Genomic_DNA"/>
</dbReference>
<dbReference type="SMART" id="SM00064">
    <property type="entry name" value="FYVE"/>
    <property type="match status" value="1"/>
</dbReference>
<feature type="compositionally biased region" description="Low complexity" evidence="5">
    <location>
        <begin position="508"/>
        <end position="538"/>
    </location>
</feature>
<dbReference type="AlphaFoldDB" id="A0A8H3TMT4"/>
<evidence type="ECO:0000256" key="2">
    <source>
        <dbReference type="ARBA" id="ARBA00022771"/>
    </source>
</evidence>
<feature type="compositionally biased region" description="Polar residues" evidence="5">
    <location>
        <begin position="151"/>
        <end position="174"/>
    </location>
</feature>
<dbReference type="PANTHER" id="PTHR23164:SF30">
    <property type="entry name" value="EARLY ENDOSOME ANTIGEN 1"/>
    <property type="match status" value="1"/>
</dbReference>
<evidence type="ECO:0000313" key="7">
    <source>
        <dbReference type="EMBL" id="GHJ83643.1"/>
    </source>
</evidence>
<dbReference type="InterPro" id="IPR000306">
    <property type="entry name" value="Znf_FYVE"/>
</dbReference>
<dbReference type="Pfam" id="PF01363">
    <property type="entry name" value="FYVE"/>
    <property type="match status" value="1"/>
</dbReference>
<feature type="region of interest" description="Disordered" evidence="5">
    <location>
        <begin position="91"/>
        <end position="115"/>
    </location>
</feature>
<evidence type="ECO:0000256" key="5">
    <source>
        <dbReference type="SAM" id="MobiDB-lite"/>
    </source>
</evidence>
<feature type="region of interest" description="Disordered" evidence="5">
    <location>
        <begin position="1"/>
        <end position="26"/>
    </location>
</feature>
<feature type="region of interest" description="Disordered" evidence="5">
    <location>
        <begin position="702"/>
        <end position="728"/>
    </location>
</feature>
<evidence type="ECO:0000256" key="3">
    <source>
        <dbReference type="ARBA" id="ARBA00022833"/>
    </source>
</evidence>
<feature type="compositionally biased region" description="Acidic residues" evidence="5">
    <location>
        <begin position="705"/>
        <end position="724"/>
    </location>
</feature>
<feature type="region of interest" description="Disordered" evidence="5">
    <location>
        <begin position="130"/>
        <end position="191"/>
    </location>
</feature>
<feature type="compositionally biased region" description="Basic and acidic residues" evidence="5">
    <location>
        <begin position="362"/>
        <end position="372"/>
    </location>
</feature>
<dbReference type="InterPro" id="IPR017455">
    <property type="entry name" value="Znf_FYVE-rel"/>
</dbReference>
<accession>A0A8H3TMT4</accession>
<feature type="compositionally biased region" description="Basic and acidic residues" evidence="5">
    <location>
        <begin position="421"/>
        <end position="439"/>
    </location>
</feature>
<protein>
    <recommendedName>
        <fullName evidence="6">FYVE-type domain-containing protein</fullName>
    </recommendedName>
</protein>
<feature type="region of interest" description="Disordered" evidence="5">
    <location>
        <begin position="421"/>
        <end position="457"/>
    </location>
</feature>
<reference evidence="7" key="1">
    <citation type="submission" date="2020-07" db="EMBL/GenBank/DDBJ databases">
        <title>Draft Genome Sequence of a Deep-Sea Yeast, Naganishia (Cryptococcus) liquefaciens strain N6.</title>
        <authorList>
            <person name="Han Y.W."/>
            <person name="Kajitani R."/>
            <person name="Morimoto H."/>
            <person name="Parhat M."/>
            <person name="Tsubouchi H."/>
            <person name="Bakenova O."/>
            <person name="Ogata M."/>
            <person name="Argunhan B."/>
            <person name="Aoki R."/>
            <person name="Kajiwara S."/>
            <person name="Itoh T."/>
            <person name="Iwasaki H."/>
        </authorList>
    </citation>
    <scope>NUCLEOTIDE SEQUENCE</scope>
    <source>
        <strain evidence="7">N6</strain>
    </source>
</reference>
<keyword evidence="8" id="KW-1185">Reference proteome</keyword>
<feature type="compositionally biased region" description="Low complexity" evidence="5">
    <location>
        <begin position="484"/>
        <end position="498"/>
    </location>
</feature>
<name>A0A8H3TMT4_9TREE</name>
<dbReference type="SUPFAM" id="SSF57903">
    <property type="entry name" value="FYVE/PHD zinc finger"/>
    <property type="match status" value="1"/>
</dbReference>
<dbReference type="Gene3D" id="3.30.40.10">
    <property type="entry name" value="Zinc/RING finger domain, C3HC4 (zinc finger)"/>
    <property type="match status" value="1"/>
</dbReference>
<keyword evidence="2 4" id="KW-0863">Zinc-finger</keyword>
<dbReference type="Proteomes" id="UP000620104">
    <property type="component" value="Unassembled WGS sequence"/>
</dbReference>
<keyword evidence="1" id="KW-0479">Metal-binding</keyword>
<sequence>MAPQTTVSPASSSDLSSATRSIDKDREHRARLQAYYVTQEPFQIAYIQEQQKREREAMEQEMAMREAMERAHAEEQIQKETTITLDGQQQINAALQQVPPPFILPDTASHEQPSAPVISNNALPVIVSSSAESNDDPQVVNAPDASDHPISEQSSSNDSKPTSSLSTHSEQSGDNALATDGSSGSGEKPRGLLSNLVPAAAALARPLGMQRSLSEFFGLKTQGADENRTPLAQNERRVSHSSTNSDASSLVEEGKSGIIYYQKRGSTDTTASGWSHGERRNRLPAGASGVAVHKDLWKLDQMSETCDFPECNVVFSFTKRRHHCRACGQIFCTPHASFALDLWYPPTNSGEEPRSGAASRRPSNDTTHDAHPNESAPDASVNSLLRPLPTSRLFAQKGAIKPARVCEDCYDKVWNPDRYASRERNRRAEPRTNNDHGDLDNDSQASHSGISLPDGRPASAAQLLNERVLQRSRSARSTGRRMFSAPVSPVSTSPPVASGLEPTVLGMQSGLSRQGSRSSSLAPQAARQNARLARNASAHGALSLRTRMPTSPALASEATPRPMFSPTAEALNVGPQQRSLSPSGLAHTSGNGYFPAMPPPSKAFLPGEEPNQHVNGILSNYPLAYKPTTPGSGATSPYTSGPPSTVDHSGFARAARSSAHMRLDMPKNGFPLDDPMSSKASSARLLTPDREWVPGAWGYAKETFDPDVESESDTEDEDERDDAVEGLVRKTRSRLIVDGDIRLKAHDVVREPKSRLGAQRSPAPQSPATRSMPWSTF</sequence>
<evidence type="ECO:0000256" key="4">
    <source>
        <dbReference type="PROSITE-ProRule" id="PRU00091"/>
    </source>
</evidence>
<feature type="compositionally biased region" description="Low complexity" evidence="5">
    <location>
        <begin position="8"/>
        <end position="20"/>
    </location>
</feature>
<dbReference type="PANTHER" id="PTHR23164">
    <property type="entry name" value="EARLY ENDOSOME ANTIGEN 1"/>
    <property type="match status" value="1"/>
</dbReference>
<feature type="compositionally biased region" description="Basic and acidic residues" evidence="5">
    <location>
        <begin position="224"/>
        <end position="238"/>
    </location>
</feature>
<feature type="compositionally biased region" description="Basic and acidic residues" evidence="5">
    <location>
        <begin position="744"/>
        <end position="754"/>
    </location>
</feature>
<evidence type="ECO:0000259" key="6">
    <source>
        <dbReference type="PROSITE" id="PS50178"/>
    </source>
</evidence>
<feature type="region of interest" description="Disordered" evidence="5">
    <location>
        <begin position="224"/>
        <end position="249"/>
    </location>
</feature>
<gene>
    <name evidence="7" type="ORF">NliqN6_0045</name>
</gene>
<feature type="region of interest" description="Disordered" evidence="5">
    <location>
        <begin position="744"/>
        <end position="777"/>
    </location>
</feature>
<feature type="compositionally biased region" description="Polar residues" evidence="5">
    <location>
        <begin position="762"/>
        <end position="777"/>
    </location>
</feature>
<dbReference type="InterPro" id="IPR011011">
    <property type="entry name" value="Znf_FYVE_PHD"/>
</dbReference>
<dbReference type="OrthoDB" id="660555at2759"/>
<feature type="region of interest" description="Disordered" evidence="5">
    <location>
        <begin position="348"/>
        <end position="383"/>
    </location>
</feature>
<evidence type="ECO:0000256" key="1">
    <source>
        <dbReference type="ARBA" id="ARBA00022723"/>
    </source>
</evidence>
<dbReference type="GO" id="GO:0008270">
    <property type="term" value="F:zinc ion binding"/>
    <property type="evidence" value="ECO:0007669"/>
    <property type="project" value="UniProtKB-KW"/>
</dbReference>
<dbReference type="InterPro" id="IPR013083">
    <property type="entry name" value="Znf_RING/FYVE/PHD"/>
</dbReference>
<keyword evidence="3" id="KW-0862">Zinc</keyword>
<organism evidence="7 8">
    <name type="scientific">Naganishia liquefaciens</name>
    <dbReference type="NCBI Taxonomy" id="104408"/>
    <lineage>
        <taxon>Eukaryota</taxon>
        <taxon>Fungi</taxon>
        <taxon>Dikarya</taxon>
        <taxon>Basidiomycota</taxon>
        <taxon>Agaricomycotina</taxon>
        <taxon>Tremellomycetes</taxon>
        <taxon>Filobasidiales</taxon>
        <taxon>Filobasidiaceae</taxon>
        <taxon>Naganishia</taxon>
    </lineage>
</organism>
<evidence type="ECO:0000313" key="8">
    <source>
        <dbReference type="Proteomes" id="UP000620104"/>
    </source>
</evidence>
<comment type="caution">
    <text evidence="7">The sequence shown here is derived from an EMBL/GenBank/DDBJ whole genome shotgun (WGS) entry which is preliminary data.</text>
</comment>
<feature type="domain" description="FYVE-type" evidence="6">
    <location>
        <begin position="311"/>
        <end position="414"/>
    </location>
</feature>
<proteinExistence type="predicted"/>
<feature type="region of interest" description="Disordered" evidence="5">
    <location>
        <begin position="53"/>
        <end position="74"/>
    </location>
</feature>
<dbReference type="PROSITE" id="PS50178">
    <property type="entry name" value="ZF_FYVE"/>
    <property type="match status" value="1"/>
</dbReference>